<dbReference type="AlphaFoldDB" id="A0A0B1T956"/>
<organism evidence="3 4">
    <name type="scientific">Oesophagostomum dentatum</name>
    <name type="common">Nodular worm</name>
    <dbReference type="NCBI Taxonomy" id="61180"/>
    <lineage>
        <taxon>Eukaryota</taxon>
        <taxon>Metazoa</taxon>
        <taxon>Ecdysozoa</taxon>
        <taxon>Nematoda</taxon>
        <taxon>Chromadorea</taxon>
        <taxon>Rhabditida</taxon>
        <taxon>Rhabditina</taxon>
        <taxon>Rhabditomorpha</taxon>
        <taxon>Strongyloidea</taxon>
        <taxon>Strongylidae</taxon>
        <taxon>Oesophagostomum</taxon>
    </lineage>
</organism>
<accession>A0A0B1T956</accession>
<keyword evidence="2" id="KW-1133">Transmembrane helix</keyword>
<keyword evidence="4" id="KW-1185">Reference proteome</keyword>
<feature type="transmembrane region" description="Helical" evidence="2">
    <location>
        <begin position="96"/>
        <end position="120"/>
    </location>
</feature>
<dbReference type="EMBL" id="KN550611">
    <property type="protein sequence ID" value="KHJ93774.1"/>
    <property type="molecule type" value="Genomic_DNA"/>
</dbReference>
<protein>
    <submittedName>
        <fullName evidence="3">Uncharacterized protein</fullName>
    </submittedName>
</protein>
<name>A0A0B1T956_OESDE</name>
<sequence length="299" mass="33336">MWLHWVVLRLPRWLELPEAMCTGLLFTVLLSTILMLLALYLRELEHDMMLKSPHLFKILMTMPSVLIELIFTVLMCYSAIAGAFHWSRFNVPKSSMALAVVYASTVIGILALHLVSVAYVCRRKCPSKPTDLTVDYRFDTSSVDSPTSAVLAMLKYQDETERTAVTMDIPSAGLTRTAENSARNCSVPPLDLSSLNNNRPLSKQLVTPSPSKTNPVESPPYARLRTPTAFQFANHSFSDADGSPLKSFDFHRPVSMDYNRTSSNDRPKVFQSAAVGRLPSTSINEEYSIPELEVVVTSS</sequence>
<keyword evidence="2" id="KW-0472">Membrane</keyword>
<evidence type="ECO:0000256" key="1">
    <source>
        <dbReference type="SAM" id="MobiDB-lite"/>
    </source>
</evidence>
<dbReference type="OrthoDB" id="5834100at2759"/>
<evidence type="ECO:0000313" key="3">
    <source>
        <dbReference type="EMBL" id="KHJ93774.1"/>
    </source>
</evidence>
<gene>
    <name evidence="3" type="ORF">OESDEN_06306</name>
</gene>
<dbReference type="Proteomes" id="UP000053660">
    <property type="component" value="Unassembled WGS sequence"/>
</dbReference>
<feature type="transmembrane region" description="Helical" evidence="2">
    <location>
        <begin position="62"/>
        <end position="84"/>
    </location>
</feature>
<keyword evidence="2" id="KW-0812">Transmembrane</keyword>
<evidence type="ECO:0000256" key="2">
    <source>
        <dbReference type="SAM" id="Phobius"/>
    </source>
</evidence>
<evidence type="ECO:0000313" key="4">
    <source>
        <dbReference type="Proteomes" id="UP000053660"/>
    </source>
</evidence>
<reference evidence="3 4" key="1">
    <citation type="submission" date="2014-03" db="EMBL/GenBank/DDBJ databases">
        <title>Draft genome of the hookworm Oesophagostomum dentatum.</title>
        <authorList>
            <person name="Mitreva M."/>
        </authorList>
    </citation>
    <scope>NUCLEOTIDE SEQUENCE [LARGE SCALE GENOMIC DNA]</scope>
    <source>
        <strain evidence="3 4">OD-Hann</strain>
    </source>
</reference>
<feature type="region of interest" description="Disordered" evidence="1">
    <location>
        <begin position="180"/>
        <end position="222"/>
    </location>
</feature>
<feature type="compositionally biased region" description="Polar residues" evidence="1">
    <location>
        <begin position="193"/>
        <end position="216"/>
    </location>
</feature>
<proteinExistence type="predicted"/>
<feature type="transmembrane region" description="Helical" evidence="2">
    <location>
        <begin position="20"/>
        <end position="41"/>
    </location>
</feature>